<dbReference type="EMBL" id="ATDN01000007">
    <property type="protein sequence ID" value="RWA21861.1"/>
    <property type="molecule type" value="Genomic_DNA"/>
</dbReference>
<evidence type="ECO:0000313" key="1">
    <source>
        <dbReference type="EMBL" id="RWA21861.1"/>
    </source>
</evidence>
<name>A0A439DX17_9MYCO</name>
<comment type="caution">
    <text evidence="1">The sequence shown here is derived from an EMBL/GenBank/DDBJ whole genome shotgun (WGS) entry which is preliminary data.</text>
</comment>
<dbReference type="Proteomes" id="UP000287177">
    <property type="component" value="Unassembled WGS sequence"/>
</dbReference>
<proteinExistence type="predicted"/>
<gene>
    <name evidence="1" type="ORF">MELE44368_14295</name>
</gene>
<dbReference type="RefSeq" id="WP_128107751.1">
    <property type="nucleotide sequence ID" value="NZ_ATDN01000007.1"/>
</dbReference>
<dbReference type="AlphaFoldDB" id="A0A439DX17"/>
<sequence>MSDIVAAGGVLERDVTDDVTNYRHLVAIINRRRMAPDDQQVILHEWLKPGSVVLRVSGVSRDWRSGSLPQRVSKWHPVVEQLKSEKRLDDHISASLRPRALRLLQALVLEATVRGHAVRLSRAPSQYDYGEQTGGIVGCILF</sequence>
<accession>A0A439DX17</accession>
<keyword evidence="2" id="KW-1185">Reference proteome</keyword>
<protein>
    <submittedName>
        <fullName evidence="1">Uncharacterized protein</fullName>
    </submittedName>
</protein>
<organism evidence="1 2">
    <name type="scientific">Mycolicibacterium elephantis DSM 44368</name>
    <dbReference type="NCBI Taxonomy" id="1335622"/>
    <lineage>
        <taxon>Bacteria</taxon>
        <taxon>Bacillati</taxon>
        <taxon>Actinomycetota</taxon>
        <taxon>Actinomycetes</taxon>
        <taxon>Mycobacteriales</taxon>
        <taxon>Mycobacteriaceae</taxon>
        <taxon>Mycolicibacterium</taxon>
    </lineage>
</organism>
<evidence type="ECO:0000313" key="2">
    <source>
        <dbReference type="Proteomes" id="UP000287177"/>
    </source>
</evidence>
<reference evidence="1 2" key="1">
    <citation type="submission" date="2013-06" db="EMBL/GenBank/DDBJ databases">
        <title>The draft sequence of the Mycobacterium elephantis genome.</title>
        <authorList>
            <person name="Pettersson F.B."/>
            <person name="Das S."/>
            <person name="Dasgupta S."/>
            <person name="Bhattacharya A."/>
            <person name="Kirsebom L.A."/>
        </authorList>
    </citation>
    <scope>NUCLEOTIDE SEQUENCE [LARGE SCALE GENOMIC DNA]</scope>
    <source>
        <strain evidence="1 2">DSM 44368</strain>
    </source>
</reference>